<gene>
    <name evidence="1" type="ORF">ECRASSUSDP1_LOCUS11008</name>
</gene>
<protein>
    <submittedName>
        <fullName evidence="1">Uncharacterized protein</fullName>
    </submittedName>
</protein>
<organism evidence="1 2">
    <name type="scientific">Euplotes crassus</name>
    <dbReference type="NCBI Taxonomy" id="5936"/>
    <lineage>
        <taxon>Eukaryota</taxon>
        <taxon>Sar</taxon>
        <taxon>Alveolata</taxon>
        <taxon>Ciliophora</taxon>
        <taxon>Intramacronucleata</taxon>
        <taxon>Spirotrichea</taxon>
        <taxon>Hypotrichia</taxon>
        <taxon>Euplotida</taxon>
        <taxon>Euplotidae</taxon>
        <taxon>Moneuplotes</taxon>
    </lineage>
</organism>
<accession>A0AAD1URF6</accession>
<reference evidence="1" key="1">
    <citation type="submission" date="2023-07" db="EMBL/GenBank/DDBJ databases">
        <authorList>
            <consortium name="AG Swart"/>
            <person name="Singh M."/>
            <person name="Singh A."/>
            <person name="Seah K."/>
            <person name="Emmerich C."/>
        </authorList>
    </citation>
    <scope>NUCLEOTIDE SEQUENCE</scope>
    <source>
        <strain evidence="1">DP1</strain>
    </source>
</reference>
<evidence type="ECO:0000313" key="2">
    <source>
        <dbReference type="Proteomes" id="UP001295684"/>
    </source>
</evidence>
<name>A0AAD1URF6_EUPCR</name>
<keyword evidence="2" id="KW-1185">Reference proteome</keyword>
<dbReference type="EMBL" id="CAMPGE010010859">
    <property type="protein sequence ID" value="CAI2369705.1"/>
    <property type="molecule type" value="Genomic_DNA"/>
</dbReference>
<proteinExistence type="predicted"/>
<sequence>MEQQNDHPSSQRDKEHPHYSKDFILDWHAWKQPGPGQTKDLLGEEDYIEPGEGSCYNFALSEVGEERDLMKEKDTQELCRKYVEGLEVIKIDCSGRLYEEYGETKEIEIKKDEGDCCFSIALKQLPNLRSFENARESSVIPDTNSFEIVSFLRERLENSFYQELYGEKKQNKGRGRPRKLNNICKDVLWSVILDNVCKRANKKPIRQRRDGKVASICRNPKKVCVDILKHVSSRASYKSTDIKEVIGAYAEAFTVGFLPTFFDSEAVEDKIRLFCQFIVLAYPESKVERIISLLKEANYLSYDECKTLLHQTKIRKLSSKANFQDIARQNTCFKNIIIKLLSKLDSTNLKDKQGYKSVLSSLLLPNTPTLSHPPYNPTILL</sequence>
<evidence type="ECO:0000313" key="1">
    <source>
        <dbReference type="EMBL" id="CAI2369705.1"/>
    </source>
</evidence>
<comment type="caution">
    <text evidence="1">The sequence shown here is derived from an EMBL/GenBank/DDBJ whole genome shotgun (WGS) entry which is preliminary data.</text>
</comment>
<dbReference type="Proteomes" id="UP001295684">
    <property type="component" value="Unassembled WGS sequence"/>
</dbReference>
<dbReference type="AlphaFoldDB" id="A0AAD1URF6"/>